<evidence type="ECO:0000256" key="7">
    <source>
        <dbReference type="ARBA" id="ARBA00023015"/>
    </source>
</evidence>
<keyword evidence="9" id="KW-0804">Transcription</keyword>
<feature type="domain" description="C2H2-type" evidence="13">
    <location>
        <begin position="478"/>
        <end position="508"/>
    </location>
</feature>
<accession>A0A5S6QQQ9</accession>
<dbReference type="Gene3D" id="3.30.160.60">
    <property type="entry name" value="Classic Zinc Finger"/>
    <property type="match status" value="5"/>
</dbReference>
<dbReference type="Proteomes" id="UP000046395">
    <property type="component" value="Unassembled WGS sequence"/>
</dbReference>
<organism evidence="14 15">
    <name type="scientific">Trichuris muris</name>
    <name type="common">Mouse whipworm</name>
    <dbReference type="NCBI Taxonomy" id="70415"/>
    <lineage>
        <taxon>Eukaryota</taxon>
        <taxon>Metazoa</taxon>
        <taxon>Ecdysozoa</taxon>
        <taxon>Nematoda</taxon>
        <taxon>Enoplea</taxon>
        <taxon>Dorylaimia</taxon>
        <taxon>Trichinellida</taxon>
        <taxon>Trichuridae</taxon>
        <taxon>Trichuris</taxon>
    </lineage>
</organism>
<evidence type="ECO:0000256" key="11">
    <source>
        <dbReference type="PROSITE-ProRule" id="PRU00042"/>
    </source>
</evidence>
<keyword evidence="4" id="KW-0677">Repeat</keyword>
<evidence type="ECO:0000256" key="5">
    <source>
        <dbReference type="ARBA" id="ARBA00022771"/>
    </source>
</evidence>
<keyword evidence="10" id="KW-0539">Nucleus</keyword>
<feature type="domain" description="C2H2-type" evidence="13">
    <location>
        <begin position="389"/>
        <end position="416"/>
    </location>
</feature>
<evidence type="ECO:0000256" key="12">
    <source>
        <dbReference type="SAM" id="MobiDB-lite"/>
    </source>
</evidence>
<feature type="region of interest" description="Disordered" evidence="12">
    <location>
        <begin position="293"/>
        <end position="329"/>
    </location>
</feature>
<feature type="domain" description="C2H2-type" evidence="13">
    <location>
        <begin position="447"/>
        <end position="477"/>
    </location>
</feature>
<dbReference type="GO" id="GO:0000981">
    <property type="term" value="F:DNA-binding transcription factor activity, RNA polymerase II-specific"/>
    <property type="evidence" value="ECO:0007669"/>
    <property type="project" value="TreeGrafter"/>
</dbReference>
<feature type="compositionally biased region" description="Basic and acidic residues" evidence="12">
    <location>
        <begin position="518"/>
        <end position="538"/>
    </location>
</feature>
<dbReference type="PANTHER" id="PTHR45718">
    <property type="entry name" value="TRANSCRIPTIONAL ACTIVATOR CUBITUS INTERRUPTUS"/>
    <property type="match status" value="1"/>
</dbReference>
<dbReference type="InterPro" id="IPR013087">
    <property type="entry name" value="Znf_C2H2_type"/>
</dbReference>
<dbReference type="InterPro" id="IPR043359">
    <property type="entry name" value="GLI-like"/>
</dbReference>
<dbReference type="STRING" id="70415.A0A5S6QQQ9"/>
<dbReference type="FunFam" id="3.30.160.60:FF:000031">
    <property type="entry name" value="GLI family zinc finger 3"/>
    <property type="match status" value="1"/>
</dbReference>
<reference evidence="15" key="1">
    <citation type="submission" date="2019-12" db="UniProtKB">
        <authorList>
            <consortium name="WormBaseParasite"/>
        </authorList>
    </citation>
    <scope>IDENTIFICATION</scope>
</reference>
<evidence type="ECO:0000259" key="13">
    <source>
        <dbReference type="PROSITE" id="PS50157"/>
    </source>
</evidence>
<dbReference type="WBParaSite" id="TMUE_2000009504.1">
    <property type="protein sequence ID" value="TMUE_2000009504.1"/>
    <property type="gene ID" value="WBGene00293033"/>
</dbReference>
<feature type="region of interest" description="Disordered" evidence="12">
    <location>
        <begin position="491"/>
        <end position="583"/>
    </location>
</feature>
<dbReference type="FunFam" id="3.30.160.60:FF:000048">
    <property type="entry name" value="GLI family zinc finger 3"/>
    <property type="match status" value="1"/>
</dbReference>
<evidence type="ECO:0000256" key="6">
    <source>
        <dbReference type="ARBA" id="ARBA00022833"/>
    </source>
</evidence>
<feature type="compositionally biased region" description="Low complexity" evidence="12">
    <location>
        <begin position="555"/>
        <end position="575"/>
    </location>
</feature>
<dbReference type="InterPro" id="IPR056436">
    <property type="entry name" value="Znf-C2H2_ZIC1-5/GLI1-3-like"/>
</dbReference>
<evidence type="ECO:0000256" key="10">
    <source>
        <dbReference type="ARBA" id="ARBA00023242"/>
    </source>
</evidence>
<keyword evidence="3" id="KW-0479">Metal-binding</keyword>
<dbReference type="GO" id="GO:0005634">
    <property type="term" value="C:nucleus"/>
    <property type="evidence" value="ECO:0007669"/>
    <property type="project" value="UniProtKB-SubCell"/>
</dbReference>
<dbReference type="Pfam" id="PF23561">
    <property type="entry name" value="zf-C2H2_15"/>
    <property type="match status" value="1"/>
</dbReference>
<evidence type="ECO:0000256" key="3">
    <source>
        <dbReference type="ARBA" id="ARBA00022723"/>
    </source>
</evidence>
<proteinExistence type="inferred from homology"/>
<keyword evidence="6" id="KW-0862">Zinc</keyword>
<evidence type="ECO:0000256" key="9">
    <source>
        <dbReference type="ARBA" id="ARBA00023163"/>
    </source>
</evidence>
<protein>
    <submittedName>
        <fullName evidence="15">C2H2-type domain-containing protein</fullName>
    </submittedName>
</protein>
<dbReference type="Pfam" id="PF00096">
    <property type="entry name" value="zf-C2H2"/>
    <property type="match status" value="3"/>
</dbReference>
<dbReference type="SUPFAM" id="SSF57667">
    <property type="entry name" value="beta-beta-alpha zinc fingers"/>
    <property type="match status" value="4"/>
</dbReference>
<dbReference type="GO" id="GO:0008270">
    <property type="term" value="F:zinc ion binding"/>
    <property type="evidence" value="ECO:0007669"/>
    <property type="project" value="UniProtKB-KW"/>
</dbReference>
<feature type="compositionally biased region" description="Low complexity" evidence="12">
    <location>
        <begin position="314"/>
        <end position="325"/>
    </location>
</feature>
<keyword evidence="7" id="KW-0805">Transcription regulation</keyword>
<feature type="domain" description="C2H2-type" evidence="13">
    <location>
        <begin position="417"/>
        <end position="446"/>
    </location>
</feature>
<dbReference type="InterPro" id="IPR036236">
    <property type="entry name" value="Znf_C2H2_sf"/>
</dbReference>
<keyword evidence="14" id="KW-1185">Reference proteome</keyword>
<name>A0A5S6QQQ9_TRIMR</name>
<feature type="compositionally biased region" description="Basic and acidic residues" evidence="12">
    <location>
        <begin position="303"/>
        <end position="313"/>
    </location>
</feature>
<evidence type="ECO:0000256" key="4">
    <source>
        <dbReference type="ARBA" id="ARBA00022737"/>
    </source>
</evidence>
<dbReference type="AlphaFoldDB" id="A0A5S6QQQ9"/>
<dbReference type="SMART" id="SM00355">
    <property type="entry name" value="ZnF_C2H2"/>
    <property type="match status" value="5"/>
</dbReference>
<evidence type="ECO:0000256" key="2">
    <source>
        <dbReference type="ARBA" id="ARBA00010831"/>
    </source>
</evidence>
<evidence type="ECO:0000256" key="8">
    <source>
        <dbReference type="ARBA" id="ARBA00023125"/>
    </source>
</evidence>
<comment type="similarity">
    <text evidence="2">Belongs to the GLI C2H2-type zinc-finger protein family.</text>
</comment>
<dbReference type="PROSITE" id="PS50157">
    <property type="entry name" value="ZINC_FINGER_C2H2_2"/>
    <property type="match status" value="4"/>
</dbReference>
<dbReference type="GO" id="GO:0140297">
    <property type="term" value="F:DNA-binding transcription factor binding"/>
    <property type="evidence" value="ECO:0007669"/>
    <property type="project" value="UniProtKB-ARBA"/>
</dbReference>
<dbReference type="PROSITE" id="PS00028">
    <property type="entry name" value="ZINC_FINGER_C2H2_1"/>
    <property type="match status" value="3"/>
</dbReference>
<dbReference type="FunFam" id="3.30.160.60:FF:000036">
    <property type="entry name" value="GLI family zinc finger 3"/>
    <property type="match status" value="1"/>
</dbReference>
<dbReference type="PANTHER" id="PTHR45718:SF4">
    <property type="entry name" value="TRANSCRIPTIONAL ACTIVATOR CUBITUS INTERRUPTUS"/>
    <property type="match status" value="1"/>
</dbReference>
<evidence type="ECO:0000313" key="14">
    <source>
        <dbReference type="Proteomes" id="UP000046395"/>
    </source>
</evidence>
<evidence type="ECO:0000256" key="1">
    <source>
        <dbReference type="ARBA" id="ARBA00004123"/>
    </source>
</evidence>
<dbReference type="FunFam" id="3.30.160.60:FF:000019">
    <property type="entry name" value="GLI family zinc finger 3"/>
    <property type="match status" value="1"/>
</dbReference>
<evidence type="ECO:0000313" key="15">
    <source>
        <dbReference type="WBParaSite" id="TMUE_2000009504.1"/>
    </source>
</evidence>
<dbReference type="GO" id="GO:0000978">
    <property type="term" value="F:RNA polymerase II cis-regulatory region sequence-specific DNA binding"/>
    <property type="evidence" value="ECO:0007669"/>
    <property type="project" value="TreeGrafter"/>
</dbReference>
<keyword evidence="8" id="KW-0238">DNA-binding</keyword>
<feature type="region of interest" description="Disordered" evidence="12">
    <location>
        <begin position="1"/>
        <end position="58"/>
    </location>
</feature>
<comment type="subcellular location">
    <subcellularLocation>
        <location evidence="1">Nucleus</location>
    </subcellularLocation>
</comment>
<sequence>MVPNGAEWHADDDKRTCRQPTSAGQRRSAFSAPNGGGRHEGSPRLNANTLTGSLDGLPSSPSAMTSFPFLPASMDAQQSAWLTAAFQGMPTGGGQLAASRPSSGSAVDIWSTWRTSSNDGRSAGAQTVSPSITPYPFNSCFWFNPASMYASAGATAGGGHGEIPANRKRPLSSSPGFEMLNLSLKEAVRSNASLLSSLSSMNSNSSTSSSVSSVGHGSMSGSPAAAAFNHLYAGGSPMLYPFLNGGAPLPQSFGFGLPFGFPGGLAPPPAAVPPFFFPFANPQATTALNANGVATGEASGGGRAEKAQRHDNASSKSAPPAGSAPETDLLNETEVGGVDVGEADDDGLVETDCYWENCNQRHVSQDDLVKHVIDSHIEMSNKLFVCRWRSCSRDRKPFKAKYMLVVHMRRHTGEKPHRCQFTGCAKAYSRLENLKTHMRSHTGEKPYSCEFPGCEKSFTNASDRAKHQNRTHSDEKPYVCPVPGCDKRYTDPSSLRKHMKTTHGEDSLRQYKRSKRTNTADKSWKSPEDAKDDKEPFIHTDQPSPVDTGADYKSDNLSSVNSASSSSNSPHSGSNADTYCSSSVSPYRNDSGVEMTSKLLPSVSTITVDSGISLPLEPELIYCPVEAGNGSNNVRDGAVRPHDLLRYCRRQDIKTEVFNFDAAPLSMENRSQANEQFSSCHVGGSFDGIGSTGAMLSSGFNGGNGSYDGQNVCPPYCCLDIVDGLSETSGSSFRDSFESDKESTMSSVSCWLQDSRSSVAPNFLNRQEEKSKLSYQGLSCGQRGKSCCSSSCKYNQACQVHGSCQCCYARPCQYVDYRCHCECCAVGCRGNFLRIEPVWQSQHRSNMQMDCNENTCIPQAHCDGSRANPTYVYTCNASAGHPANSFEPYHSCAYTHSVPHLSAAANTPARLQDYTFTSNGNAGEAVNVVEVSANGIVDPSATVGRTSGSSSAEVQASQQQVHDVAANLRDLCLETDDGHASLDQHYLRAQQAYAPQ</sequence>
<keyword evidence="5 11" id="KW-0863">Zinc-finger</keyword>